<evidence type="ECO:0000256" key="1">
    <source>
        <dbReference type="SAM" id="Coils"/>
    </source>
</evidence>
<keyword evidence="1" id="KW-0175">Coiled coil</keyword>
<feature type="coiled-coil region" evidence="1">
    <location>
        <begin position="22"/>
        <end position="74"/>
    </location>
</feature>
<dbReference type="Proteomes" id="UP001151760">
    <property type="component" value="Unassembled WGS sequence"/>
</dbReference>
<protein>
    <submittedName>
        <fullName evidence="2">Uncharacterized protein</fullName>
    </submittedName>
</protein>
<gene>
    <name evidence="2" type="ORF">Tco_1093869</name>
</gene>
<accession>A0ABQ5IF59</accession>
<reference evidence="2" key="2">
    <citation type="submission" date="2022-01" db="EMBL/GenBank/DDBJ databases">
        <authorList>
            <person name="Yamashiro T."/>
            <person name="Shiraishi A."/>
            <person name="Satake H."/>
            <person name="Nakayama K."/>
        </authorList>
    </citation>
    <scope>NUCLEOTIDE SEQUENCE</scope>
</reference>
<evidence type="ECO:0000313" key="2">
    <source>
        <dbReference type="EMBL" id="GJT98351.1"/>
    </source>
</evidence>
<evidence type="ECO:0000313" key="3">
    <source>
        <dbReference type="Proteomes" id="UP001151760"/>
    </source>
</evidence>
<name>A0ABQ5IF59_9ASTR</name>
<organism evidence="2 3">
    <name type="scientific">Tanacetum coccineum</name>
    <dbReference type="NCBI Taxonomy" id="301880"/>
    <lineage>
        <taxon>Eukaryota</taxon>
        <taxon>Viridiplantae</taxon>
        <taxon>Streptophyta</taxon>
        <taxon>Embryophyta</taxon>
        <taxon>Tracheophyta</taxon>
        <taxon>Spermatophyta</taxon>
        <taxon>Magnoliopsida</taxon>
        <taxon>eudicotyledons</taxon>
        <taxon>Gunneridae</taxon>
        <taxon>Pentapetalae</taxon>
        <taxon>asterids</taxon>
        <taxon>campanulids</taxon>
        <taxon>Asterales</taxon>
        <taxon>Asteraceae</taxon>
        <taxon>Asteroideae</taxon>
        <taxon>Anthemideae</taxon>
        <taxon>Anthemidinae</taxon>
        <taxon>Tanacetum</taxon>
    </lineage>
</organism>
<reference evidence="2" key="1">
    <citation type="journal article" date="2022" name="Int. J. Mol. Sci.">
        <title>Draft Genome of Tanacetum Coccineum: Genomic Comparison of Closely Related Tanacetum-Family Plants.</title>
        <authorList>
            <person name="Yamashiro T."/>
            <person name="Shiraishi A."/>
            <person name="Nakayama K."/>
            <person name="Satake H."/>
        </authorList>
    </citation>
    <scope>NUCLEOTIDE SEQUENCE</scope>
</reference>
<keyword evidence="3" id="KW-1185">Reference proteome</keyword>
<dbReference type="EMBL" id="BQNB010020666">
    <property type="protein sequence ID" value="GJT98351.1"/>
    <property type="molecule type" value="Genomic_DNA"/>
</dbReference>
<sequence length="134" mass="14920">MATLNGLSPLGFGSGSGPSKKLNELMELCTKLSEKVTSLEQDLKQTKQVYGKALTKLVKKVKHLEDQLKSTTKRRKAKVVISHEEEDLVLKDPSKQERMLKTKYEDVETEHAEEESSKVHLDVLSAAKILADAS</sequence>
<proteinExistence type="predicted"/>
<comment type="caution">
    <text evidence="2">The sequence shown here is derived from an EMBL/GenBank/DDBJ whole genome shotgun (WGS) entry which is preliminary data.</text>
</comment>